<keyword evidence="10" id="KW-1185">Reference proteome</keyword>
<evidence type="ECO:0000256" key="4">
    <source>
        <dbReference type="ARBA" id="ARBA00023125"/>
    </source>
</evidence>
<organism evidence="8 9">
    <name type="scientific">Parabacteroides acidifaciens</name>
    <dbReference type="NCBI Taxonomy" id="2290935"/>
    <lineage>
        <taxon>Bacteria</taxon>
        <taxon>Pseudomonadati</taxon>
        <taxon>Bacteroidota</taxon>
        <taxon>Bacteroidia</taxon>
        <taxon>Bacteroidales</taxon>
        <taxon>Tannerellaceae</taxon>
        <taxon>Parabacteroides</taxon>
    </lineage>
</organism>
<dbReference type="EMBL" id="JACRTI010000028">
    <property type="protein sequence ID" value="MBC8602418.1"/>
    <property type="molecule type" value="Genomic_DNA"/>
</dbReference>
<keyword evidence="2" id="KW-0805">Transcription regulation</keyword>
<sequence>MRQNSISTSAFELEKWIDDYSKTLLDRAYYLLSDKEDAKDVVQEVFLSAYKSRESFQGKSTPLTWLTSILQHKIADIYKKRYNGNSQSLSFETFFDKHGEWIEPDVADPWEEDEFAVSTLLNNDSFYEVFNQCLGNLPRQWLIVVNKCYLQEQKAVEICRELNLSTANYWKLLQRSRLQLRKCLDIHWFKLGGQNA</sequence>
<dbReference type="Proteomes" id="UP000629596">
    <property type="component" value="Unassembled WGS sequence"/>
</dbReference>
<keyword evidence="4" id="KW-0238">DNA-binding</keyword>
<dbReference type="PANTHER" id="PTHR43133">
    <property type="entry name" value="RNA POLYMERASE ECF-TYPE SIGMA FACTO"/>
    <property type="match status" value="1"/>
</dbReference>
<evidence type="ECO:0000256" key="2">
    <source>
        <dbReference type="ARBA" id="ARBA00023015"/>
    </source>
</evidence>
<feature type="domain" description="RNA polymerase sigma-70 region 2" evidence="6">
    <location>
        <begin position="17"/>
        <end position="81"/>
    </location>
</feature>
<keyword evidence="5" id="KW-0804">Transcription</keyword>
<protein>
    <submittedName>
        <fullName evidence="8">RNA polymerase subunit sigma</fullName>
    </submittedName>
    <submittedName>
        <fullName evidence="7">Sigma-70 family RNA polymerase sigma factor</fullName>
    </submittedName>
</protein>
<dbReference type="SUPFAM" id="SSF88659">
    <property type="entry name" value="Sigma3 and sigma4 domains of RNA polymerase sigma factors"/>
    <property type="match status" value="1"/>
</dbReference>
<dbReference type="GO" id="GO:0003677">
    <property type="term" value="F:DNA binding"/>
    <property type="evidence" value="ECO:0007669"/>
    <property type="project" value="UniProtKB-KW"/>
</dbReference>
<accession>A0A3D8HCX4</accession>
<dbReference type="EMBL" id="QREV01000028">
    <property type="protein sequence ID" value="RDU48833.1"/>
    <property type="molecule type" value="Genomic_DNA"/>
</dbReference>
<gene>
    <name evidence="8" type="ORF">DWU89_12230</name>
    <name evidence="7" type="ORF">H8784_11925</name>
</gene>
<evidence type="ECO:0000313" key="10">
    <source>
        <dbReference type="Proteomes" id="UP000629596"/>
    </source>
</evidence>
<dbReference type="NCBIfam" id="TIGR02937">
    <property type="entry name" value="sigma70-ECF"/>
    <property type="match status" value="1"/>
</dbReference>
<reference evidence="8 9" key="1">
    <citation type="submission" date="2018-07" db="EMBL/GenBank/DDBJ databases">
        <title>Parabacteroides acidifaciens nov. sp., isolated from human feces.</title>
        <authorList>
            <person name="Wang Y.J."/>
        </authorList>
    </citation>
    <scope>NUCLEOTIDE SEQUENCE [LARGE SCALE GENOMIC DNA]</scope>
    <source>
        <strain evidence="8 9">426-9</strain>
    </source>
</reference>
<evidence type="ECO:0000313" key="8">
    <source>
        <dbReference type="EMBL" id="RDU48833.1"/>
    </source>
</evidence>
<dbReference type="InterPro" id="IPR014284">
    <property type="entry name" value="RNA_pol_sigma-70_dom"/>
</dbReference>
<dbReference type="GO" id="GO:0016987">
    <property type="term" value="F:sigma factor activity"/>
    <property type="evidence" value="ECO:0007669"/>
    <property type="project" value="UniProtKB-KW"/>
</dbReference>
<comment type="similarity">
    <text evidence="1">Belongs to the sigma-70 factor family. ECF subfamily.</text>
</comment>
<evidence type="ECO:0000256" key="1">
    <source>
        <dbReference type="ARBA" id="ARBA00010641"/>
    </source>
</evidence>
<evidence type="ECO:0000256" key="5">
    <source>
        <dbReference type="ARBA" id="ARBA00023163"/>
    </source>
</evidence>
<evidence type="ECO:0000313" key="9">
    <source>
        <dbReference type="Proteomes" id="UP000256321"/>
    </source>
</evidence>
<name>A0A3D8HCX4_9BACT</name>
<keyword evidence="3" id="KW-0731">Sigma factor</keyword>
<dbReference type="InterPro" id="IPR039425">
    <property type="entry name" value="RNA_pol_sigma-70-like"/>
</dbReference>
<dbReference type="InterPro" id="IPR013324">
    <property type="entry name" value="RNA_pol_sigma_r3/r4-like"/>
</dbReference>
<dbReference type="Gene3D" id="1.10.1740.10">
    <property type="match status" value="1"/>
</dbReference>
<dbReference type="AlphaFoldDB" id="A0A3D8HCX4"/>
<dbReference type="SUPFAM" id="SSF88946">
    <property type="entry name" value="Sigma2 domain of RNA polymerase sigma factors"/>
    <property type="match status" value="1"/>
</dbReference>
<comment type="caution">
    <text evidence="8">The sequence shown here is derived from an EMBL/GenBank/DDBJ whole genome shotgun (WGS) entry which is preliminary data.</text>
</comment>
<evidence type="ECO:0000259" key="6">
    <source>
        <dbReference type="Pfam" id="PF04542"/>
    </source>
</evidence>
<dbReference type="InterPro" id="IPR007627">
    <property type="entry name" value="RNA_pol_sigma70_r2"/>
</dbReference>
<dbReference type="GO" id="GO:0006352">
    <property type="term" value="P:DNA-templated transcription initiation"/>
    <property type="evidence" value="ECO:0007669"/>
    <property type="project" value="InterPro"/>
</dbReference>
<evidence type="ECO:0000256" key="3">
    <source>
        <dbReference type="ARBA" id="ARBA00023082"/>
    </source>
</evidence>
<dbReference type="Proteomes" id="UP000256321">
    <property type="component" value="Unassembled WGS sequence"/>
</dbReference>
<evidence type="ECO:0000313" key="7">
    <source>
        <dbReference type="EMBL" id="MBC8602418.1"/>
    </source>
</evidence>
<proteinExistence type="inferred from homology"/>
<dbReference type="Pfam" id="PF04542">
    <property type="entry name" value="Sigma70_r2"/>
    <property type="match status" value="1"/>
</dbReference>
<dbReference type="InterPro" id="IPR013325">
    <property type="entry name" value="RNA_pol_sigma_r2"/>
</dbReference>
<dbReference type="RefSeq" id="WP_115499960.1">
    <property type="nucleotide sequence ID" value="NZ_JACRTI010000028.1"/>
</dbReference>
<dbReference type="PANTHER" id="PTHR43133:SF8">
    <property type="entry name" value="RNA POLYMERASE SIGMA FACTOR HI_1459-RELATED"/>
    <property type="match status" value="1"/>
</dbReference>
<reference evidence="7 10" key="2">
    <citation type="submission" date="2020-08" db="EMBL/GenBank/DDBJ databases">
        <title>Genome public.</title>
        <authorList>
            <person name="Liu C."/>
            <person name="Sun Q."/>
        </authorList>
    </citation>
    <scope>NUCLEOTIDE SEQUENCE [LARGE SCALE GENOMIC DNA]</scope>
    <source>
        <strain evidence="7 10">426_9</strain>
    </source>
</reference>